<keyword evidence="1" id="KW-1133">Transmembrane helix</keyword>
<accession>A0A0R3UHH4</accession>
<dbReference type="WBParaSite" id="MCU_002565-RA">
    <property type="protein sequence ID" value="MCU_002565-RA"/>
    <property type="gene ID" value="MCU_002565"/>
</dbReference>
<dbReference type="Proteomes" id="UP000267029">
    <property type="component" value="Unassembled WGS sequence"/>
</dbReference>
<evidence type="ECO:0000256" key="1">
    <source>
        <dbReference type="SAM" id="Phobius"/>
    </source>
</evidence>
<protein>
    <submittedName>
        <fullName evidence="4">Dolichyl-diphosphooligosaccharide--protein glycotransferase</fullName>
    </submittedName>
</protein>
<evidence type="ECO:0000313" key="3">
    <source>
        <dbReference type="Proteomes" id="UP000267029"/>
    </source>
</evidence>
<dbReference type="OrthoDB" id="9937541at2759"/>
<dbReference type="AlphaFoldDB" id="A0A0R3UHH4"/>
<dbReference type="Gene3D" id="1.20.140.150">
    <property type="match status" value="1"/>
</dbReference>
<sequence length="124" mass="14386">MRATEDVLRPLWDELLAIRIGQKSLLVGTSWVAGSLAVLLLFCALSMDSWLFTVEREPDEASNGTYLITLHSGLWRVCKKHQYLNDVGKNTQWNLSWREYPAIFCVIPLFTCRPTSFIFYRHTF</sequence>
<gene>
    <name evidence="2" type="ORF">MCOS_LOCUS6786</name>
</gene>
<organism evidence="2 3">
    <name type="scientific">Mesocestoides corti</name>
    <name type="common">Flatworm</name>
    <dbReference type="NCBI Taxonomy" id="53468"/>
    <lineage>
        <taxon>Eukaryota</taxon>
        <taxon>Metazoa</taxon>
        <taxon>Spiralia</taxon>
        <taxon>Lophotrochozoa</taxon>
        <taxon>Platyhelminthes</taxon>
        <taxon>Cestoda</taxon>
        <taxon>Eucestoda</taxon>
        <taxon>Cyclophyllidea</taxon>
        <taxon>Mesocestoididae</taxon>
        <taxon>Mesocestoides</taxon>
    </lineage>
</organism>
<keyword evidence="1" id="KW-0812">Transmembrane</keyword>
<feature type="transmembrane region" description="Helical" evidence="1">
    <location>
        <begin position="25"/>
        <end position="47"/>
    </location>
</feature>
<keyword evidence="1" id="KW-0472">Membrane</keyword>
<evidence type="ECO:0000313" key="2">
    <source>
        <dbReference type="EMBL" id="VDD80783.1"/>
    </source>
</evidence>
<keyword evidence="3" id="KW-1185">Reference proteome</keyword>
<proteinExistence type="predicted"/>
<name>A0A0R3UHH4_MESCO</name>
<evidence type="ECO:0000313" key="4">
    <source>
        <dbReference type="WBParaSite" id="MCU_002565-RA"/>
    </source>
</evidence>
<reference evidence="4" key="2">
    <citation type="submission" date="2019-11" db="UniProtKB">
        <authorList>
            <consortium name="WormBaseParasite"/>
        </authorList>
    </citation>
    <scope>IDENTIFICATION</scope>
</reference>
<dbReference type="EMBL" id="UXSR01005294">
    <property type="protein sequence ID" value="VDD80783.1"/>
    <property type="molecule type" value="Genomic_DNA"/>
</dbReference>
<reference evidence="2 3" key="1">
    <citation type="submission" date="2018-10" db="EMBL/GenBank/DDBJ databases">
        <authorList>
            <consortium name="Pathogen Informatics"/>
        </authorList>
    </citation>
    <scope>NUCLEOTIDE SEQUENCE [LARGE SCALE GENOMIC DNA]</scope>
</reference>